<evidence type="ECO:0000313" key="2">
    <source>
        <dbReference type="EnsemblPlants" id="PAC:32981757.CDS.1"/>
    </source>
</evidence>
<name>A0A2K1IZV2_PHYPA</name>
<dbReference type="Proteomes" id="UP000006727">
    <property type="component" value="Chromosome 18"/>
</dbReference>
<evidence type="ECO:0000313" key="1">
    <source>
        <dbReference type="EMBL" id="PNR34812.1"/>
    </source>
</evidence>
<dbReference type="AlphaFoldDB" id="A0A2K1IZV2"/>
<gene>
    <name evidence="1" type="ORF">PHYPA_022710</name>
</gene>
<reference evidence="1 3" key="2">
    <citation type="journal article" date="2018" name="Plant J.">
        <title>The Physcomitrella patens chromosome-scale assembly reveals moss genome structure and evolution.</title>
        <authorList>
            <person name="Lang D."/>
            <person name="Ullrich K.K."/>
            <person name="Murat F."/>
            <person name="Fuchs J."/>
            <person name="Jenkins J."/>
            <person name="Haas F.B."/>
            <person name="Piednoel M."/>
            <person name="Gundlach H."/>
            <person name="Van Bel M."/>
            <person name="Meyberg R."/>
            <person name="Vives C."/>
            <person name="Morata J."/>
            <person name="Symeonidi A."/>
            <person name="Hiss M."/>
            <person name="Muchero W."/>
            <person name="Kamisugi Y."/>
            <person name="Saleh O."/>
            <person name="Blanc G."/>
            <person name="Decker E.L."/>
            <person name="van Gessel N."/>
            <person name="Grimwood J."/>
            <person name="Hayes R.D."/>
            <person name="Graham S.W."/>
            <person name="Gunter L.E."/>
            <person name="McDaniel S.F."/>
            <person name="Hoernstein S.N.W."/>
            <person name="Larsson A."/>
            <person name="Li F.W."/>
            <person name="Perroud P.F."/>
            <person name="Phillips J."/>
            <person name="Ranjan P."/>
            <person name="Rokshar D.S."/>
            <person name="Rothfels C.J."/>
            <person name="Schneider L."/>
            <person name="Shu S."/>
            <person name="Stevenson D.W."/>
            <person name="Thummler F."/>
            <person name="Tillich M."/>
            <person name="Villarreal Aguilar J.C."/>
            <person name="Widiez T."/>
            <person name="Wong G.K."/>
            <person name="Wymore A."/>
            <person name="Zhang Y."/>
            <person name="Zimmer A.D."/>
            <person name="Quatrano R.S."/>
            <person name="Mayer K.F.X."/>
            <person name="Goodstein D."/>
            <person name="Casacuberta J.M."/>
            <person name="Vandepoele K."/>
            <person name="Reski R."/>
            <person name="Cuming A.C."/>
            <person name="Tuskan G.A."/>
            <person name="Maumus F."/>
            <person name="Salse J."/>
            <person name="Schmutz J."/>
            <person name="Rensing S.A."/>
        </authorList>
    </citation>
    <scope>NUCLEOTIDE SEQUENCE [LARGE SCALE GENOMIC DNA]</scope>
    <source>
        <strain evidence="2 3">cv. Gransden 2004</strain>
    </source>
</reference>
<dbReference type="Gramene" id="Pp3c18_4347V3.1">
    <property type="protein sequence ID" value="PAC:32981757.CDS.1"/>
    <property type="gene ID" value="Pp3c18_4347"/>
</dbReference>
<protein>
    <submittedName>
        <fullName evidence="1 2">Uncharacterized protein</fullName>
    </submittedName>
</protein>
<accession>A0A2K1IZV2</accession>
<dbReference type="EnsemblPlants" id="Pp3c18_4347V3.1">
    <property type="protein sequence ID" value="PAC:32981757.CDS.1"/>
    <property type="gene ID" value="Pp3c18_4347"/>
</dbReference>
<dbReference type="EMBL" id="ABEU02000018">
    <property type="protein sequence ID" value="PNR34812.1"/>
    <property type="molecule type" value="Genomic_DNA"/>
</dbReference>
<dbReference type="EnsemblPlants" id="Pp3c18_4350V3.1">
    <property type="protein sequence ID" value="PAC:32982767.CDS.1"/>
    <property type="gene ID" value="Pp3c18_4350"/>
</dbReference>
<dbReference type="PaxDb" id="3218-PP1S17_99V6.1"/>
<dbReference type="Gramene" id="Pp3c18_4350V3.1">
    <property type="protein sequence ID" value="PAC:32982767.CDS.1"/>
    <property type="gene ID" value="Pp3c18_4350"/>
</dbReference>
<reference evidence="1 3" key="1">
    <citation type="journal article" date="2008" name="Science">
        <title>The Physcomitrella genome reveals evolutionary insights into the conquest of land by plants.</title>
        <authorList>
            <person name="Rensing S."/>
            <person name="Lang D."/>
            <person name="Zimmer A."/>
            <person name="Terry A."/>
            <person name="Salamov A."/>
            <person name="Shapiro H."/>
            <person name="Nishiyama T."/>
            <person name="Perroud P.-F."/>
            <person name="Lindquist E."/>
            <person name="Kamisugi Y."/>
            <person name="Tanahashi T."/>
            <person name="Sakakibara K."/>
            <person name="Fujita T."/>
            <person name="Oishi K."/>
            <person name="Shin-I T."/>
            <person name="Kuroki Y."/>
            <person name="Toyoda A."/>
            <person name="Suzuki Y."/>
            <person name="Hashimoto A."/>
            <person name="Yamaguchi K."/>
            <person name="Sugano A."/>
            <person name="Kohara Y."/>
            <person name="Fujiyama A."/>
            <person name="Anterola A."/>
            <person name="Aoki S."/>
            <person name="Ashton N."/>
            <person name="Barbazuk W.B."/>
            <person name="Barker E."/>
            <person name="Bennetzen J."/>
            <person name="Bezanilla M."/>
            <person name="Blankenship R."/>
            <person name="Cho S.H."/>
            <person name="Dutcher S."/>
            <person name="Estelle M."/>
            <person name="Fawcett J.A."/>
            <person name="Gundlach H."/>
            <person name="Hanada K."/>
            <person name="Heyl A."/>
            <person name="Hicks K.A."/>
            <person name="Hugh J."/>
            <person name="Lohr M."/>
            <person name="Mayer K."/>
            <person name="Melkozernov A."/>
            <person name="Murata T."/>
            <person name="Nelson D."/>
            <person name="Pils B."/>
            <person name="Prigge M."/>
            <person name="Reiss B."/>
            <person name="Renner T."/>
            <person name="Rombauts S."/>
            <person name="Rushton P."/>
            <person name="Sanderfoot A."/>
            <person name="Schween G."/>
            <person name="Shiu S.-H."/>
            <person name="Stueber K."/>
            <person name="Theodoulou F.L."/>
            <person name="Tu H."/>
            <person name="Van de Peer Y."/>
            <person name="Verrier P.J."/>
            <person name="Waters E."/>
            <person name="Wood A."/>
            <person name="Yang L."/>
            <person name="Cove D."/>
            <person name="Cuming A."/>
            <person name="Hasebe M."/>
            <person name="Lucas S."/>
            <person name="Mishler D.B."/>
            <person name="Reski R."/>
            <person name="Grigoriev I."/>
            <person name="Quatrano R.S."/>
            <person name="Boore J.L."/>
        </authorList>
    </citation>
    <scope>NUCLEOTIDE SEQUENCE [LARGE SCALE GENOMIC DNA]</scope>
    <source>
        <strain evidence="2 3">cv. Gransden 2004</strain>
    </source>
</reference>
<keyword evidence="3" id="KW-1185">Reference proteome</keyword>
<dbReference type="InParanoid" id="A0A2K1IZV2"/>
<sequence>MTTLVDESEIKAQGKACGAGSAMYYRNAGRSLPELGSRWLARFSEAHTRHLSEGIDALIRSLGHDSLSEVDFEFANRIATVFGTIEVV</sequence>
<proteinExistence type="predicted"/>
<organism evidence="1">
    <name type="scientific">Physcomitrium patens</name>
    <name type="common">Spreading-leaved earth moss</name>
    <name type="synonym">Physcomitrella patens</name>
    <dbReference type="NCBI Taxonomy" id="3218"/>
    <lineage>
        <taxon>Eukaryota</taxon>
        <taxon>Viridiplantae</taxon>
        <taxon>Streptophyta</taxon>
        <taxon>Embryophyta</taxon>
        <taxon>Bryophyta</taxon>
        <taxon>Bryophytina</taxon>
        <taxon>Bryopsida</taxon>
        <taxon>Funariidae</taxon>
        <taxon>Funariales</taxon>
        <taxon>Funariaceae</taxon>
        <taxon>Physcomitrium</taxon>
    </lineage>
</organism>
<evidence type="ECO:0000313" key="3">
    <source>
        <dbReference type="Proteomes" id="UP000006727"/>
    </source>
</evidence>
<reference evidence="2" key="3">
    <citation type="submission" date="2020-12" db="UniProtKB">
        <authorList>
            <consortium name="EnsemblPlants"/>
        </authorList>
    </citation>
    <scope>IDENTIFICATION</scope>
</reference>